<dbReference type="OrthoDB" id="681740at2759"/>
<keyword evidence="1" id="KW-0472">Membrane</keyword>
<keyword evidence="1" id="KW-1133">Transmembrane helix</keyword>
<feature type="transmembrane region" description="Helical" evidence="1">
    <location>
        <begin position="12"/>
        <end position="34"/>
    </location>
</feature>
<evidence type="ECO:0008006" key="4">
    <source>
        <dbReference type="Google" id="ProtNLM"/>
    </source>
</evidence>
<name>A0A3B6APL6_WHEAT</name>
<accession>A0A3B6APL6</accession>
<proteinExistence type="predicted"/>
<keyword evidence="3" id="KW-1185">Reference proteome</keyword>
<dbReference type="EnsemblPlants" id="TraesCS2A02G037000.1">
    <property type="protein sequence ID" value="TraesCS2A02G037000.1"/>
    <property type="gene ID" value="TraesCS2A02G037000"/>
</dbReference>
<dbReference type="PANTHER" id="PTHR33994:SF22">
    <property type="entry name" value="LATE EMBRYOGENESIS ABUNDANT PROTEIN LEA-2 SUBGROUP DOMAIN-CONTAINING PROTEIN"/>
    <property type="match status" value="1"/>
</dbReference>
<protein>
    <recommendedName>
        <fullName evidence="4">Late embryogenesis abundant protein LEA-2 subgroup domain-containing protein</fullName>
    </recommendedName>
</protein>
<dbReference type="STRING" id="4565.A0A3B6APL6"/>
<keyword evidence="1" id="KW-0812">Transmembrane</keyword>
<dbReference type="Gramene" id="TraesCS2A03G0071100.1">
    <property type="protein sequence ID" value="TraesCS2A03G0071100.1.CDS"/>
    <property type="gene ID" value="TraesCS2A03G0071100"/>
</dbReference>
<reference evidence="2" key="2">
    <citation type="submission" date="2018-10" db="UniProtKB">
        <authorList>
            <consortium name="EnsemblPlants"/>
        </authorList>
    </citation>
    <scope>IDENTIFICATION</scope>
</reference>
<dbReference type="OMA" id="DCRRFLM"/>
<dbReference type="Proteomes" id="UP000019116">
    <property type="component" value="Chromosome 2A"/>
</dbReference>
<dbReference type="PANTHER" id="PTHR33994">
    <property type="entry name" value="OS04G0515000 PROTEIN"/>
    <property type="match status" value="1"/>
</dbReference>
<dbReference type="Gramene" id="TraesCS2A02G037000.1">
    <property type="protein sequence ID" value="TraesCS2A02G037000.1"/>
    <property type="gene ID" value="TraesCS2A02G037000"/>
</dbReference>
<reference evidence="2" key="1">
    <citation type="submission" date="2018-08" db="EMBL/GenBank/DDBJ databases">
        <authorList>
            <person name="Rossello M."/>
        </authorList>
    </citation>
    <scope>NUCLEOTIDE SEQUENCE [LARGE SCALE GENOMIC DNA]</scope>
    <source>
        <strain evidence="2">cv. Chinese Spring</strain>
    </source>
</reference>
<organism evidence="2">
    <name type="scientific">Triticum aestivum</name>
    <name type="common">Wheat</name>
    <dbReference type="NCBI Taxonomy" id="4565"/>
    <lineage>
        <taxon>Eukaryota</taxon>
        <taxon>Viridiplantae</taxon>
        <taxon>Streptophyta</taxon>
        <taxon>Embryophyta</taxon>
        <taxon>Tracheophyta</taxon>
        <taxon>Spermatophyta</taxon>
        <taxon>Magnoliopsida</taxon>
        <taxon>Liliopsida</taxon>
        <taxon>Poales</taxon>
        <taxon>Poaceae</taxon>
        <taxon>BOP clade</taxon>
        <taxon>Pooideae</taxon>
        <taxon>Triticodae</taxon>
        <taxon>Triticeae</taxon>
        <taxon>Triticinae</taxon>
        <taxon>Triticum</taxon>
    </lineage>
</organism>
<evidence type="ECO:0000256" key="1">
    <source>
        <dbReference type="SAM" id="Phobius"/>
    </source>
</evidence>
<evidence type="ECO:0000313" key="3">
    <source>
        <dbReference type="Proteomes" id="UP000019116"/>
    </source>
</evidence>
<sequence length="189" mass="20531">MEEAGFLQRHPWLVYVFMLLAGSTGFYQFCMLFLTHTSAPLFSVAVSGFEGLDARRGAGSAPPTFHVILRVKNNDFLPRHCFKEGSAVMELDGVPLARAEVDKFCVPGRTAVDVPFLATGGGLGLPDAVYERVRGGGVPSLVVRVRLDGNAVKTTSDLGRLTPMLVRCTVTLDGLPSADCRRFLMLERV</sequence>
<evidence type="ECO:0000313" key="2">
    <source>
        <dbReference type="EnsemblPlants" id="TraesCS2A02G037000.1"/>
    </source>
</evidence>
<dbReference type="AlphaFoldDB" id="A0A3B6APL6"/>